<comment type="caution">
    <text evidence="1">The sequence shown here is derived from an EMBL/GenBank/DDBJ whole genome shotgun (WGS) entry which is preliminary data.</text>
</comment>
<dbReference type="Proteomes" id="UP000626370">
    <property type="component" value="Unassembled WGS sequence"/>
</dbReference>
<organism evidence="1 2">
    <name type="scientific">Thalassotalea profundi</name>
    <dbReference type="NCBI Taxonomy" id="2036687"/>
    <lineage>
        <taxon>Bacteria</taxon>
        <taxon>Pseudomonadati</taxon>
        <taxon>Pseudomonadota</taxon>
        <taxon>Gammaproteobacteria</taxon>
        <taxon>Alteromonadales</taxon>
        <taxon>Colwelliaceae</taxon>
        <taxon>Thalassotalea</taxon>
    </lineage>
</organism>
<gene>
    <name evidence="1" type="ORF">GCM10011501_16200</name>
</gene>
<reference evidence="2" key="1">
    <citation type="journal article" date="2019" name="Int. J. Syst. Evol. Microbiol.">
        <title>The Global Catalogue of Microorganisms (GCM) 10K type strain sequencing project: providing services to taxonomists for standard genome sequencing and annotation.</title>
        <authorList>
            <consortium name="The Broad Institute Genomics Platform"/>
            <consortium name="The Broad Institute Genome Sequencing Center for Infectious Disease"/>
            <person name="Wu L."/>
            <person name="Ma J."/>
        </authorList>
    </citation>
    <scope>NUCLEOTIDE SEQUENCE [LARGE SCALE GENOMIC DNA]</scope>
    <source>
        <strain evidence="2">CGMCC 1.15922</strain>
    </source>
</reference>
<sequence length="220" mass="23395">MPSLILKVGEERPISTAGLFLSIVESSAKFVIKSDLLGGDVIGETNKQLKIPNVPMVHFVNESQDPISITYESLNIEAWLSGKGSVSVSNDVVVQKIVEPIAVTASATVEDGKMAMNVSNAFAPIDPSKITIADGATVEIFPARNELNRKVIVQIVTDSAVMGKARIGASALEVSTTKGIFINGNLDASSGYEWETTTAVVIHNYSGETIELAGGEMWRS</sequence>
<dbReference type="RefSeq" id="WP_189377756.1">
    <property type="nucleotide sequence ID" value="NZ_BNAH01000005.1"/>
</dbReference>
<dbReference type="EMBL" id="BNAH01000005">
    <property type="protein sequence ID" value="GHE87482.1"/>
    <property type="molecule type" value="Genomic_DNA"/>
</dbReference>
<protein>
    <submittedName>
        <fullName evidence="1">Uncharacterized protein</fullName>
    </submittedName>
</protein>
<name>A0ABQ3ILV3_9GAMM</name>
<evidence type="ECO:0000313" key="1">
    <source>
        <dbReference type="EMBL" id="GHE87482.1"/>
    </source>
</evidence>
<keyword evidence="2" id="KW-1185">Reference proteome</keyword>
<accession>A0ABQ3ILV3</accession>
<evidence type="ECO:0000313" key="2">
    <source>
        <dbReference type="Proteomes" id="UP000626370"/>
    </source>
</evidence>
<proteinExistence type="predicted"/>